<comment type="caution">
    <text evidence="1">The sequence shown here is derived from an EMBL/GenBank/DDBJ whole genome shotgun (WGS) entry which is preliminary data.</text>
</comment>
<reference evidence="1 2" key="1">
    <citation type="submission" date="2018-11" db="EMBL/GenBank/DDBJ databases">
        <title>Flavobacterium sp. nov., YIM 102701-2 draft genome.</title>
        <authorList>
            <person name="Li G."/>
            <person name="Jiang Y."/>
        </authorList>
    </citation>
    <scope>NUCLEOTIDE SEQUENCE [LARGE SCALE GENOMIC DNA]</scope>
    <source>
        <strain evidence="1 2">YIM 102701-2</strain>
    </source>
</reference>
<evidence type="ECO:0000313" key="2">
    <source>
        <dbReference type="Proteomes" id="UP000275719"/>
    </source>
</evidence>
<organism evidence="1 2">
    <name type="scientific">Paenimyroides tangerinum</name>
    <dbReference type="NCBI Taxonomy" id="2488728"/>
    <lineage>
        <taxon>Bacteria</taxon>
        <taxon>Pseudomonadati</taxon>
        <taxon>Bacteroidota</taxon>
        <taxon>Flavobacteriia</taxon>
        <taxon>Flavobacteriales</taxon>
        <taxon>Flavobacteriaceae</taxon>
        <taxon>Paenimyroides</taxon>
    </lineage>
</organism>
<dbReference type="OrthoDB" id="1440774at2"/>
<dbReference type="InterPro" id="IPR005901">
    <property type="entry name" value="GLPGLI"/>
</dbReference>
<keyword evidence="2" id="KW-1185">Reference proteome</keyword>
<protein>
    <submittedName>
        <fullName evidence="1">GLPGLI family protein</fullName>
    </submittedName>
</protein>
<name>A0A3P3VTJ3_9FLAO</name>
<dbReference type="RefSeq" id="WP_125020390.1">
    <property type="nucleotide sequence ID" value="NZ_RQVQ01000101.1"/>
</dbReference>
<dbReference type="NCBIfam" id="TIGR01200">
    <property type="entry name" value="GLPGLI"/>
    <property type="match status" value="1"/>
</dbReference>
<dbReference type="AlphaFoldDB" id="A0A3P3VTJ3"/>
<gene>
    <name evidence="1" type="ORF">EG240_16330</name>
</gene>
<evidence type="ECO:0000313" key="1">
    <source>
        <dbReference type="EMBL" id="RRJ86142.1"/>
    </source>
</evidence>
<dbReference type="EMBL" id="RQVQ01000101">
    <property type="protein sequence ID" value="RRJ86142.1"/>
    <property type="molecule type" value="Genomic_DNA"/>
</dbReference>
<dbReference type="Pfam" id="PF09697">
    <property type="entry name" value="Porph_ging"/>
    <property type="match status" value="1"/>
</dbReference>
<accession>A0A3P3VTJ3</accession>
<dbReference type="Proteomes" id="UP000275719">
    <property type="component" value="Unassembled WGS sequence"/>
</dbReference>
<sequence length="253" mass="29818">MKIKIILRFILFVNFFTYGQEKNIYILYNKSDLLTSYNEELIASKDSALFWNEVQVKTDGSNQMTDDGNGNFNLIDENYHIFKNEISLNKSNTINIRIFDPNNFRDVTDILPDFNWKIFDNETKKIGQYECIKATCNFRGTNIIAYFTLEIPIPFGPWKFKDLPGLILEINVEDAFLNIKWVAEKIIYPYEKKQNLESNIPTVRISMREEVKNLEKTLNEISEQSKSRDSETITTIVSEITRIDIEKIYEWEE</sequence>
<proteinExistence type="predicted"/>